<comment type="catalytic activity">
    <reaction evidence="5 6">
        <text>alpha-maltose 1-phosphate + [(1-&gt;4)-alpha-D-glucosyl](n) = [(1-&gt;4)-alpha-D-glucosyl](n+2) + phosphate</text>
        <dbReference type="Rhea" id="RHEA:42692"/>
        <dbReference type="Rhea" id="RHEA-COMP:9584"/>
        <dbReference type="Rhea" id="RHEA-COMP:10183"/>
        <dbReference type="ChEBI" id="CHEBI:15444"/>
        <dbReference type="ChEBI" id="CHEBI:43474"/>
        <dbReference type="ChEBI" id="CHEBI:63576"/>
        <dbReference type="EC" id="2.4.99.16"/>
    </reaction>
</comment>
<name>A0A0T5X8P3_9BACT</name>
<feature type="binding site" evidence="6">
    <location>
        <position position="385"/>
    </location>
    <ligand>
        <name>alpha-maltose 1-phosphate</name>
        <dbReference type="ChEBI" id="CHEBI:63576"/>
    </ligand>
</feature>
<dbReference type="Pfam" id="PF21702">
    <property type="entry name" value="GLGE_C"/>
    <property type="match status" value="1"/>
</dbReference>
<dbReference type="Pfam" id="PF11896">
    <property type="entry name" value="GlgE_dom_N_S"/>
    <property type="match status" value="1"/>
</dbReference>
<dbReference type="InterPro" id="IPR013780">
    <property type="entry name" value="Glyco_hydro_b"/>
</dbReference>
<protein>
    <recommendedName>
        <fullName evidence="6">Alpha-1,4-glucan:maltose-1-phosphate maltosyltransferase</fullName>
        <shortName evidence="6">GMPMT</shortName>
        <ecNumber evidence="6">2.4.99.16</ecNumber>
    </recommendedName>
    <alternativeName>
        <fullName evidence="6">(1-&gt;4)-alpha-D-glucan:maltose-1-phosphate alpha-D-maltosyltransferase</fullName>
    </alternativeName>
</protein>
<evidence type="ECO:0000256" key="6">
    <source>
        <dbReference type="HAMAP-Rule" id="MF_02124"/>
    </source>
</evidence>
<sequence length="665" mass="77443">MDGMDGRNRVVIENVYPEIDCGRFPIKRTVGSGVYVEADVFSDGHDEVLAFLLYRKSDEEDWKEVLMYPLFNDRWRAHFPVERMGEYLYTIKGGVDHFSTWRKDLLKKIDSGQDVSVELIIGANMLHHASKRHRDNEKNILLEFAERLDRLSSNINTHAIVSLLNTKEFQRLNMSCFDEAFTSFYEKNLRVTVDRRKASFSSWYEFFPRSNPGKGKVHGCFNDAMQFLPEIAKMGFDVVYLPPIHPIGKTNRKGKNNSLEVTLHDPGSPWAIGSSEGDHKDIDPQLGTMDDFASFVKQAADLGLEVALDLAFQCSPDHPYVKKHPEWFRWRPDGTIQYAENPPKKYQDVVPFDFECDDWRSLWEELKSIVMFWIGQGVKIFRVDNPHTKPFAFWEWLIGEIKKIYPDTIFLSEAFTRPKVMYRLAKLGFNQSYTYFTWRNTKWEITEYMKELTQTQAKEFFRPNFWPNTPDILPEYLQYGGRPAFIVRLVLAATLSSNYGIYGPPFQLCISEAVPGREEYLNSEKYEIKHWDWDAPGNLKEIIGRINRARKENAALQETNNIFFCEADDENVISYSKVTEDLSNAILVAANLDPFHVHEATLHIPLKTLGIEEGQSYLLEDLLGGEKFILHGEHMRLKIDPFVIPAYVFKVHRRLRRESDFDYFM</sequence>
<comment type="subunit">
    <text evidence="1 6">Homodimer.</text>
</comment>
<feature type="active site" description="Nucleophile" evidence="6">
    <location>
        <position position="384"/>
    </location>
</feature>
<dbReference type="STRING" id="592015.HMPREF1705_03975"/>
<dbReference type="Gene3D" id="1.20.58.80">
    <property type="entry name" value="Phosphotransferase system, lactose/cellobiose-type IIA subunit"/>
    <property type="match status" value="1"/>
</dbReference>
<keyword evidence="9" id="KW-1185">Reference proteome</keyword>
<dbReference type="InterPro" id="IPR006047">
    <property type="entry name" value="GH13_cat_dom"/>
</dbReference>
<feature type="binding site" evidence="6">
    <location>
        <position position="253"/>
    </location>
    <ligand>
        <name>alpha-maltose 1-phosphate</name>
        <dbReference type="ChEBI" id="CHEBI:63576"/>
    </ligand>
</feature>
<dbReference type="eggNOG" id="COG0366">
    <property type="taxonomic scope" value="Bacteria"/>
</dbReference>
<evidence type="ECO:0000256" key="2">
    <source>
        <dbReference type="ARBA" id="ARBA00022676"/>
    </source>
</evidence>
<feature type="active site" description="Proton donor" evidence="6">
    <location>
        <position position="413"/>
    </location>
</feature>
<keyword evidence="2 6" id="KW-0328">Glycosyltransferase</keyword>
<dbReference type="EC" id="2.4.99.16" evidence="6"/>
<dbReference type="PANTHER" id="PTHR47786">
    <property type="entry name" value="ALPHA-1,4-GLUCAN:MALTOSE-1-PHOSPHATE MALTOSYLTRANSFERASE"/>
    <property type="match status" value="1"/>
</dbReference>
<dbReference type="EMBL" id="ACJX03000001">
    <property type="protein sequence ID" value="KRT34731.1"/>
    <property type="molecule type" value="Genomic_DNA"/>
</dbReference>
<dbReference type="Gene3D" id="3.20.20.80">
    <property type="entry name" value="Glycosidases"/>
    <property type="match status" value="1"/>
</dbReference>
<dbReference type="SMART" id="SM00642">
    <property type="entry name" value="Aamy"/>
    <property type="match status" value="1"/>
</dbReference>
<evidence type="ECO:0000256" key="4">
    <source>
        <dbReference type="ARBA" id="ARBA00023277"/>
    </source>
</evidence>
<feature type="site" description="Transition state stabilizer" evidence="6">
    <location>
        <position position="471"/>
    </location>
</feature>
<comment type="caution">
    <text evidence="8">The sequence shown here is derived from an EMBL/GenBank/DDBJ whole genome shotgun (WGS) entry which is preliminary data.</text>
</comment>
<accession>A0A0T5X8P3</accession>
<dbReference type="InterPro" id="IPR013783">
    <property type="entry name" value="Ig-like_fold"/>
</dbReference>
<dbReference type="AlphaFoldDB" id="A0A0T5X8P3"/>
<dbReference type="Proteomes" id="UP000005273">
    <property type="component" value="Unassembled WGS sequence"/>
</dbReference>
<feature type="binding site" evidence="6">
    <location>
        <begin position="525"/>
        <end position="526"/>
    </location>
    <ligand>
        <name>alpha-maltose 1-phosphate</name>
        <dbReference type="ChEBI" id="CHEBI:63576"/>
    </ligand>
</feature>
<proteinExistence type="inferred from homology"/>
<evidence type="ECO:0000313" key="8">
    <source>
        <dbReference type="EMBL" id="KRT34731.1"/>
    </source>
</evidence>
<comment type="function">
    <text evidence="6">Maltosyltransferase that uses maltose 1-phosphate (M1P) as the sugar donor to elongate linear or branched alpha-(1-&gt;4)-glucans. Is involved in a branched alpha-glucan biosynthetic pathway from trehalose, together with TreS, Mak and GlgB.</text>
</comment>
<evidence type="ECO:0000256" key="1">
    <source>
        <dbReference type="ARBA" id="ARBA00011738"/>
    </source>
</evidence>
<comment type="similarity">
    <text evidence="6">Belongs to the glycosyl hydrolase 13 family. GlgE subfamily.</text>
</comment>
<feature type="binding site" evidence="6">
    <location>
        <position position="313"/>
    </location>
    <ligand>
        <name>alpha-maltose 1-phosphate</name>
        <dbReference type="ChEBI" id="CHEBI:63576"/>
    </ligand>
</feature>
<feature type="domain" description="Glycosyl hydrolase family 13 catalytic" evidence="7">
    <location>
        <begin position="201"/>
        <end position="550"/>
    </location>
</feature>
<dbReference type="GO" id="GO:0004553">
    <property type="term" value="F:hydrolase activity, hydrolyzing O-glycosyl compounds"/>
    <property type="evidence" value="ECO:0007669"/>
    <property type="project" value="InterPro"/>
</dbReference>
<organism evidence="8 9">
    <name type="scientific">Acetomicrobium hydrogeniformans ATCC BAA-1850</name>
    <dbReference type="NCBI Taxonomy" id="592015"/>
    <lineage>
        <taxon>Bacteria</taxon>
        <taxon>Thermotogati</taxon>
        <taxon>Synergistota</taxon>
        <taxon>Synergistia</taxon>
        <taxon>Synergistales</taxon>
        <taxon>Acetomicrobiaceae</taxon>
        <taxon>Acetomicrobium</taxon>
    </lineage>
</organism>
<keyword evidence="4 6" id="KW-0119">Carbohydrate metabolism</keyword>
<dbReference type="InterPro" id="IPR017853">
    <property type="entry name" value="GH"/>
</dbReference>
<dbReference type="Gene3D" id="2.60.40.1180">
    <property type="entry name" value="Golgi alpha-mannosidase II"/>
    <property type="match status" value="1"/>
</dbReference>
<reference evidence="9" key="1">
    <citation type="submission" date="2012-09" db="EMBL/GenBank/DDBJ databases">
        <authorList>
            <person name="Weinstock G."/>
            <person name="Sodergren E."/>
            <person name="Clifton S."/>
            <person name="Fulton L."/>
            <person name="Fulton B."/>
            <person name="Courtney L."/>
            <person name="Fronick C."/>
            <person name="Harrison M."/>
            <person name="Strong C."/>
            <person name="Farmer C."/>
            <person name="Delehaunty K."/>
            <person name="Markovic C."/>
            <person name="Hall O."/>
            <person name="Minx P."/>
            <person name="Tomlinson C."/>
            <person name="Mitreva M."/>
            <person name="Nelson J."/>
            <person name="Hou S."/>
            <person name="Wollam A."/>
            <person name="Pepin K.H."/>
            <person name="Johnson M."/>
            <person name="Bhonagiri V."/>
            <person name="Nash W.E."/>
            <person name="Suruliraj S."/>
            <person name="Warren W."/>
            <person name="Chinwalla A."/>
            <person name="Mardis E.R."/>
            <person name="Wilson R.K."/>
        </authorList>
    </citation>
    <scope>NUCLEOTIDE SEQUENCE [LARGE SCALE GENOMIC DNA]</scope>
    <source>
        <strain evidence="9">OS1</strain>
    </source>
</reference>
<evidence type="ECO:0000259" key="7">
    <source>
        <dbReference type="SMART" id="SM00642"/>
    </source>
</evidence>
<evidence type="ECO:0000256" key="5">
    <source>
        <dbReference type="ARBA" id="ARBA00048735"/>
    </source>
</evidence>
<dbReference type="InterPro" id="IPR021828">
    <property type="entry name" value="GlgE_dom_N/S"/>
</dbReference>
<dbReference type="Gene3D" id="2.60.40.10">
    <property type="entry name" value="Immunoglobulins"/>
    <property type="match status" value="1"/>
</dbReference>
<dbReference type="CDD" id="cd11344">
    <property type="entry name" value="AmyAc_GlgE_like"/>
    <property type="match status" value="1"/>
</dbReference>
<dbReference type="GO" id="GO:0016758">
    <property type="term" value="F:hexosyltransferase activity"/>
    <property type="evidence" value="ECO:0007669"/>
    <property type="project" value="UniProtKB-UniRule"/>
</dbReference>
<dbReference type="InterPro" id="IPR026585">
    <property type="entry name" value="GlgE"/>
</dbReference>
<feature type="binding site" evidence="6">
    <location>
        <position position="348"/>
    </location>
    <ligand>
        <name>alpha-maltose 1-phosphate</name>
        <dbReference type="ChEBI" id="CHEBI:63576"/>
    </ligand>
</feature>
<dbReference type="HAMAP" id="MF_02124">
    <property type="entry name" value="GlgE"/>
    <property type="match status" value="1"/>
</dbReference>
<dbReference type="InterPro" id="IPR049171">
    <property type="entry name" value="GLGE_C"/>
</dbReference>
<dbReference type="SUPFAM" id="SSF51445">
    <property type="entry name" value="(Trans)glycosidases"/>
    <property type="match status" value="1"/>
</dbReference>
<gene>
    <name evidence="6" type="primary">glgE</name>
    <name evidence="8" type="ORF">HMPREF1705_03975</name>
</gene>
<keyword evidence="3 6" id="KW-0808">Transferase</keyword>
<dbReference type="RefSeq" id="WP_009200394.1">
    <property type="nucleotide sequence ID" value="NZ_ACJX03000001.1"/>
</dbReference>
<dbReference type="PANTHER" id="PTHR47786:SF2">
    <property type="entry name" value="GLYCOSYL HYDROLASE FAMILY 13 CATALYTIC DOMAIN-CONTAINING PROTEIN"/>
    <property type="match status" value="1"/>
</dbReference>
<evidence type="ECO:0000313" key="9">
    <source>
        <dbReference type="Proteomes" id="UP000005273"/>
    </source>
</evidence>
<dbReference type="Pfam" id="PF00128">
    <property type="entry name" value="Alpha-amylase"/>
    <property type="match status" value="1"/>
</dbReference>
<evidence type="ECO:0000256" key="3">
    <source>
        <dbReference type="ARBA" id="ARBA00022679"/>
    </source>
</evidence>
<dbReference type="GO" id="GO:0030979">
    <property type="term" value="P:alpha-glucan biosynthetic process"/>
    <property type="evidence" value="ECO:0007669"/>
    <property type="project" value="UniProtKB-UniRule"/>
</dbReference>